<comment type="caution">
    <text evidence="1">The sequence shown here is derived from an EMBL/GenBank/DDBJ whole genome shotgun (WGS) entry which is preliminary data.</text>
</comment>
<proteinExistence type="predicted"/>
<feature type="non-terminal residue" evidence="1">
    <location>
        <position position="191"/>
    </location>
</feature>
<gene>
    <name evidence="1" type="ORF">CSUI_009562</name>
</gene>
<dbReference type="RefSeq" id="XP_067918347.1">
    <property type="nucleotide sequence ID" value="XM_068069677.1"/>
</dbReference>
<keyword evidence="1" id="KW-0067">ATP-binding</keyword>
<sequence>MDIGRCINAVIALAQLLSSRLERSLSSLQRPPQQDSHEKSGLSSLPLISLDDLLALQSSLSRLDSWISNYVLDPPTANLRHRHAILSLQEIARAFEECSNTTCLHEEEEREEIQEGKTHRQEHPQNSLFSREGRDRLDQLLASCVQTLQEIGEEEGQDVDKHLINLDNLRRSFHILYADMTWENSSSYRVY</sequence>
<dbReference type="Proteomes" id="UP000221165">
    <property type="component" value="Unassembled WGS sequence"/>
</dbReference>
<keyword evidence="1" id="KW-0378">Hydrolase</keyword>
<name>A0A2C6JGN0_9APIC</name>
<keyword evidence="1" id="KW-0347">Helicase</keyword>
<evidence type="ECO:0000313" key="2">
    <source>
        <dbReference type="Proteomes" id="UP000221165"/>
    </source>
</evidence>
<keyword evidence="2" id="KW-1185">Reference proteome</keyword>
<keyword evidence="1" id="KW-0547">Nucleotide-binding</keyword>
<dbReference type="EMBL" id="MIGC01005756">
    <property type="protein sequence ID" value="PHJ16621.1"/>
    <property type="molecule type" value="Genomic_DNA"/>
</dbReference>
<dbReference type="AlphaFoldDB" id="A0A2C6JGN0"/>
<evidence type="ECO:0000313" key="1">
    <source>
        <dbReference type="EMBL" id="PHJ16621.1"/>
    </source>
</evidence>
<dbReference type="GO" id="GO:0004386">
    <property type="term" value="F:helicase activity"/>
    <property type="evidence" value="ECO:0007669"/>
    <property type="project" value="UniProtKB-KW"/>
</dbReference>
<protein>
    <submittedName>
        <fullName evidence="1">Helicase</fullName>
    </submittedName>
</protein>
<accession>A0A2C6JGN0</accession>
<organism evidence="1 2">
    <name type="scientific">Cystoisospora suis</name>
    <dbReference type="NCBI Taxonomy" id="483139"/>
    <lineage>
        <taxon>Eukaryota</taxon>
        <taxon>Sar</taxon>
        <taxon>Alveolata</taxon>
        <taxon>Apicomplexa</taxon>
        <taxon>Conoidasida</taxon>
        <taxon>Coccidia</taxon>
        <taxon>Eucoccidiorida</taxon>
        <taxon>Eimeriorina</taxon>
        <taxon>Sarcocystidae</taxon>
        <taxon>Cystoisospora</taxon>
    </lineage>
</organism>
<dbReference type="OrthoDB" id="19182at2759"/>
<dbReference type="GeneID" id="94432888"/>
<dbReference type="VEuPathDB" id="ToxoDB:CSUI_009562"/>
<reference evidence="1 2" key="1">
    <citation type="journal article" date="2017" name="Int. J. Parasitol.">
        <title>The genome of the protozoan parasite Cystoisospora suis and a reverse vaccinology approach to identify vaccine candidates.</title>
        <authorList>
            <person name="Palmieri N."/>
            <person name="Shrestha A."/>
            <person name="Ruttkowski B."/>
            <person name="Beck T."/>
            <person name="Vogl C."/>
            <person name="Tomley F."/>
            <person name="Blake D.P."/>
            <person name="Joachim A."/>
        </authorList>
    </citation>
    <scope>NUCLEOTIDE SEQUENCE [LARGE SCALE GENOMIC DNA]</scope>
    <source>
        <strain evidence="1 2">Wien I</strain>
    </source>
</reference>